<name>A0A6J8AVR9_MYTCO</name>
<dbReference type="CDD" id="cd06263">
    <property type="entry name" value="MAM"/>
    <property type="match status" value="1"/>
</dbReference>
<accession>A0A6J8AVR9</accession>
<organism evidence="2 3">
    <name type="scientific">Mytilus coruscus</name>
    <name type="common">Sea mussel</name>
    <dbReference type="NCBI Taxonomy" id="42192"/>
    <lineage>
        <taxon>Eukaryota</taxon>
        <taxon>Metazoa</taxon>
        <taxon>Spiralia</taxon>
        <taxon>Lophotrochozoa</taxon>
        <taxon>Mollusca</taxon>
        <taxon>Bivalvia</taxon>
        <taxon>Autobranchia</taxon>
        <taxon>Pteriomorphia</taxon>
        <taxon>Mytilida</taxon>
        <taxon>Mytiloidea</taxon>
        <taxon>Mytilidae</taxon>
        <taxon>Mytilinae</taxon>
        <taxon>Mytilus</taxon>
    </lineage>
</organism>
<dbReference type="EMBL" id="CACVKT020002094">
    <property type="protein sequence ID" value="CAC5374937.1"/>
    <property type="molecule type" value="Genomic_DNA"/>
</dbReference>
<dbReference type="InterPro" id="IPR013320">
    <property type="entry name" value="ConA-like_dom_sf"/>
</dbReference>
<dbReference type="SUPFAM" id="SSF49899">
    <property type="entry name" value="Concanavalin A-like lectins/glucanases"/>
    <property type="match status" value="1"/>
</dbReference>
<evidence type="ECO:0000259" key="1">
    <source>
        <dbReference type="PROSITE" id="PS50060"/>
    </source>
</evidence>
<dbReference type="GO" id="GO:0016020">
    <property type="term" value="C:membrane"/>
    <property type="evidence" value="ECO:0007669"/>
    <property type="project" value="InterPro"/>
</dbReference>
<dbReference type="OrthoDB" id="412155at2759"/>
<keyword evidence="3" id="KW-1185">Reference proteome</keyword>
<dbReference type="SMART" id="SM00137">
    <property type="entry name" value="MAM"/>
    <property type="match status" value="1"/>
</dbReference>
<dbReference type="PANTHER" id="PTHR23282">
    <property type="entry name" value="APICAL ENDOSOMAL GLYCOPROTEIN PRECURSOR"/>
    <property type="match status" value="1"/>
</dbReference>
<reference evidence="2 3" key="1">
    <citation type="submission" date="2020-06" db="EMBL/GenBank/DDBJ databases">
        <authorList>
            <person name="Li R."/>
            <person name="Bekaert M."/>
        </authorList>
    </citation>
    <scope>NUCLEOTIDE SEQUENCE [LARGE SCALE GENOMIC DNA]</scope>
    <source>
        <strain evidence="3">wild</strain>
    </source>
</reference>
<sequence>MPAVISVSLNITGGFFQNDTYLKMVPMLDICNIGPKQCVKDCMLHYGCYAVNYDNNSLHCELLNHVGPYYDLSIREGMHFSKVNDGWMQDENSCWPNPCTGRTKCVAAYNKQYICVTYDLETPTDKFSCGFETDTPCVFKDSKQDDFDWTRHSGNTSSVDTAADGFYYIYTEVSGPREYGKKAILTTEATALQCSNKLVSILPVPYEGEPGTLEVFAGGKTSSLTSVWVKTGVQPDQDKWKSAIIDIPQFCNPVITIEGVRGRIYKGDIAIDYLTLDAGACKTRR</sequence>
<dbReference type="PROSITE" id="PS50060">
    <property type="entry name" value="MAM_2"/>
    <property type="match status" value="1"/>
</dbReference>
<dbReference type="Proteomes" id="UP000507470">
    <property type="component" value="Unassembled WGS sequence"/>
</dbReference>
<dbReference type="Pfam" id="PF00629">
    <property type="entry name" value="MAM"/>
    <property type="match status" value="1"/>
</dbReference>
<evidence type="ECO:0000313" key="3">
    <source>
        <dbReference type="Proteomes" id="UP000507470"/>
    </source>
</evidence>
<proteinExistence type="predicted"/>
<dbReference type="AlphaFoldDB" id="A0A6J8AVR9"/>
<dbReference type="InterPro" id="IPR051560">
    <property type="entry name" value="MAM_domain-containing"/>
</dbReference>
<dbReference type="Gene3D" id="2.60.120.200">
    <property type="match status" value="1"/>
</dbReference>
<protein>
    <recommendedName>
        <fullName evidence="1">MAM domain-containing protein</fullName>
    </recommendedName>
</protein>
<gene>
    <name evidence="2" type="ORF">MCOR_12148</name>
</gene>
<dbReference type="PANTHER" id="PTHR23282:SF101">
    <property type="entry name" value="MAM DOMAIN-CONTAINING PROTEIN"/>
    <property type="match status" value="1"/>
</dbReference>
<dbReference type="InterPro" id="IPR000998">
    <property type="entry name" value="MAM_dom"/>
</dbReference>
<evidence type="ECO:0000313" key="2">
    <source>
        <dbReference type="EMBL" id="CAC5374937.1"/>
    </source>
</evidence>
<feature type="domain" description="MAM" evidence="1">
    <location>
        <begin position="127"/>
        <end position="283"/>
    </location>
</feature>